<organism evidence="2 3">
    <name type="scientific">Micromonospora antibiotica</name>
    <dbReference type="NCBI Taxonomy" id="2807623"/>
    <lineage>
        <taxon>Bacteria</taxon>
        <taxon>Bacillati</taxon>
        <taxon>Actinomycetota</taxon>
        <taxon>Actinomycetes</taxon>
        <taxon>Micromonosporales</taxon>
        <taxon>Micromonosporaceae</taxon>
        <taxon>Micromonospora</taxon>
    </lineage>
</organism>
<proteinExistence type="predicted"/>
<evidence type="ECO:0000313" key="3">
    <source>
        <dbReference type="Proteomes" id="UP000671399"/>
    </source>
</evidence>
<dbReference type="PRINTS" id="PR00111">
    <property type="entry name" value="ABHYDROLASE"/>
</dbReference>
<dbReference type="InterPro" id="IPR000639">
    <property type="entry name" value="Epox_hydrolase-like"/>
</dbReference>
<evidence type="ECO:0000259" key="1">
    <source>
        <dbReference type="Pfam" id="PF12697"/>
    </source>
</evidence>
<keyword evidence="2" id="KW-0378">Hydrolase</keyword>
<dbReference type="EMBL" id="JAGFWR010000003">
    <property type="protein sequence ID" value="MBO4161008.1"/>
    <property type="molecule type" value="Genomic_DNA"/>
</dbReference>
<reference evidence="2 3" key="1">
    <citation type="submission" date="2021-03" db="EMBL/GenBank/DDBJ databases">
        <authorList>
            <person name="Lee D.-H."/>
        </authorList>
    </citation>
    <scope>NUCLEOTIDE SEQUENCE [LARGE SCALE GENOMIC DNA]</scope>
    <source>
        <strain evidence="2 3">MMS20-R2-23</strain>
    </source>
</reference>
<keyword evidence="3" id="KW-1185">Reference proteome</keyword>
<dbReference type="PANTHER" id="PTHR46438:SF11">
    <property type="entry name" value="LIPASE-RELATED"/>
    <property type="match status" value="1"/>
</dbReference>
<protein>
    <submittedName>
        <fullName evidence="2">Alpha/beta hydrolase</fullName>
    </submittedName>
</protein>
<comment type="caution">
    <text evidence="2">The sequence shown here is derived from an EMBL/GenBank/DDBJ whole genome shotgun (WGS) entry which is preliminary data.</text>
</comment>
<dbReference type="RefSeq" id="WP_208566660.1">
    <property type="nucleotide sequence ID" value="NZ_JAGFWR010000003.1"/>
</dbReference>
<gene>
    <name evidence="2" type="ORF">JQN83_09290</name>
</gene>
<dbReference type="Proteomes" id="UP000671399">
    <property type="component" value="Unassembled WGS sequence"/>
</dbReference>
<dbReference type="PANTHER" id="PTHR46438">
    <property type="entry name" value="ALPHA/BETA-HYDROLASES SUPERFAMILY PROTEIN"/>
    <property type="match status" value="1"/>
</dbReference>
<dbReference type="Pfam" id="PF12697">
    <property type="entry name" value="Abhydrolase_6"/>
    <property type="match status" value="1"/>
</dbReference>
<accession>A0ABS3V5V8</accession>
<dbReference type="GO" id="GO:0016787">
    <property type="term" value="F:hydrolase activity"/>
    <property type="evidence" value="ECO:0007669"/>
    <property type="project" value="UniProtKB-KW"/>
</dbReference>
<feature type="domain" description="AB hydrolase-1" evidence="1">
    <location>
        <begin position="33"/>
        <end position="266"/>
    </location>
</feature>
<dbReference type="PRINTS" id="PR00412">
    <property type="entry name" value="EPOXHYDRLASE"/>
</dbReference>
<dbReference type="InterPro" id="IPR000073">
    <property type="entry name" value="AB_hydrolase_1"/>
</dbReference>
<dbReference type="Gene3D" id="3.40.50.1820">
    <property type="entry name" value="alpha/beta hydrolase"/>
    <property type="match status" value="1"/>
</dbReference>
<evidence type="ECO:0000313" key="2">
    <source>
        <dbReference type="EMBL" id="MBO4161008.1"/>
    </source>
</evidence>
<dbReference type="InterPro" id="IPR029058">
    <property type="entry name" value="AB_hydrolase_fold"/>
</dbReference>
<name>A0ABS3V5V8_9ACTN</name>
<dbReference type="SUPFAM" id="SSF53474">
    <property type="entry name" value="alpha/beta-Hydrolases"/>
    <property type="match status" value="1"/>
</dbReference>
<sequence length="278" mass="29778">MTGSRNADPPPTRHLHRAEGRIAYDVQGSGPLVVLVPGMAELRSSYRFLTPTLVDAGYTVVTTDLRGHGDSDTTFTSYGDPETAADISALIDELGRPAVVVGNSLAAGAGVIVAAEHPAQVCGLVLVGPFVRNPRQPPGMRSLFHLLMSPLWVAGVWKAYLPTLYAGAKPADFAEYRAAVVAKLRQPGYGAAFSRTARQTDHRFAEARLAEVDTAVLVVMGERDPDFKDPAAEAAWIGETLRGEVVMVPDAGHYPQSQQPELTARAVLDFLSRVHARA</sequence>